<sequence length="549" mass="61284">MQKKHLVPRAPWATLCLSLLLVLTPWQPASAAFGQKTELNFIVEPYLIKPGSDTMTVMFEAFCLSPTLCVKEAGTSSWTRIAPSITPVLPTLRKTRITGLKADTTYFYKVETLLRKSPEYRFHTWPRTGGDKTIARLVAISDSQGDHPERLADVITNGIIAVEGKGSVDACSETISALLVTGDLVTHGDNKAQWVNEFFANLQPLASRVPLIPALGNHDMTPFFYTCYFDMFPDGSLEHCLKLSRYNLLNTMILTLNSNDLIQVDGLPDAGGLLQREWLLDHLYDAQDDPATDFVLAQFHHPCKSELWPPGETERSCRFVAMLERFTADTGKPSLHLFGHTHAYSRGQSRDVPHVWLNVAPTAGDIDYWGEYDMADYDEFQKSVDEFGYCLITLQAGERPAVEMVRRSGGNGIQWFNYTDDTIADAFAIHRDNQAPEMPGIAATEYAGSLFLQGTDFIDPDGDAHLESHWQLIAETGDGKVIDIWGNHTRTENIWMGENIQDGADITRHAIPELPTGTYSARVRYRDEGLAWSPWSEAVSATLPPDTIR</sequence>
<dbReference type="SUPFAM" id="SSF49363">
    <property type="entry name" value="Purple acid phosphatase, N-terminal domain"/>
    <property type="match status" value="1"/>
</dbReference>
<evidence type="ECO:0000313" key="4">
    <source>
        <dbReference type="EMBL" id="SCY23354.1"/>
    </source>
</evidence>
<dbReference type="PANTHER" id="PTHR22953">
    <property type="entry name" value="ACID PHOSPHATASE RELATED"/>
    <property type="match status" value="1"/>
</dbReference>
<proteinExistence type="predicted"/>
<protein>
    <submittedName>
        <fullName evidence="4">3',5'-cyclic AMP phosphodiesterase CpdA</fullName>
    </submittedName>
</protein>
<dbReference type="InterPro" id="IPR029052">
    <property type="entry name" value="Metallo-depent_PP-like"/>
</dbReference>
<gene>
    <name evidence="4" type="ORF">SAMN05216233_105238</name>
</gene>
<dbReference type="Pfam" id="PF00149">
    <property type="entry name" value="Metallophos"/>
    <property type="match status" value="1"/>
</dbReference>
<evidence type="ECO:0000313" key="5">
    <source>
        <dbReference type="Proteomes" id="UP000198870"/>
    </source>
</evidence>
<dbReference type="Proteomes" id="UP000198870">
    <property type="component" value="Unassembled WGS sequence"/>
</dbReference>
<feature type="chain" id="PRO_5011712013" evidence="2">
    <location>
        <begin position="32"/>
        <end position="549"/>
    </location>
</feature>
<keyword evidence="5" id="KW-1185">Reference proteome</keyword>
<dbReference type="EMBL" id="FMUX01000005">
    <property type="protein sequence ID" value="SCY23354.1"/>
    <property type="molecule type" value="Genomic_DNA"/>
</dbReference>
<dbReference type="OrthoDB" id="9804511at2"/>
<accession>A0A1G5E8K9</accession>
<dbReference type="STRING" id="419481.SAMN05216233_105238"/>
<dbReference type="PANTHER" id="PTHR22953:SF153">
    <property type="entry name" value="PURPLE ACID PHOSPHATASE"/>
    <property type="match status" value="1"/>
</dbReference>
<dbReference type="InterPro" id="IPR039331">
    <property type="entry name" value="PAPs-like"/>
</dbReference>
<dbReference type="InterPro" id="IPR008963">
    <property type="entry name" value="Purple_acid_Pase-like_N"/>
</dbReference>
<dbReference type="GO" id="GO:0046872">
    <property type="term" value="F:metal ion binding"/>
    <property type="evidence" value="ECO:0007669"/>
    <property type="project" value="InterPro"/>
</dbReference>
<name>A0A1G5E8K9_9BACT</name>
<dbReference type="SUPFAM" id="SSF56300">
    <property type="entry name" value="Metallo-dependent phosphatases"/>
    <property type="match status" value="1"/>
</dbReference>
<evidence type="ECO:0000256" key="2">
    <source>
        <dbReference type="SAM" id="SignalP"/>
    </source>
</evidence>
<keyword evidence="1 2" id="KW-0732">Signal</keyword>
<evidence type="ECO:0000256" key="1">
    <source>
        <dbReference type="ARBA" id="ARBA00022729"/>
    </source>
</evidence>
<evidence type="ECO:0000259" key="3">
    <source>
        <dbReference type="Pfam" id="PF00149"/>
    </source>
</evidence>
<dbReference type="InterPro" id="IPR004843">
    <property type="entry name" value="Calcineurin-like_PHP"/>
</dbReference>
<organism evidence="4 5">
    <name type="scientific">Desulfoluna spongiiphila</name>
    <dbReference type="NCBI Taxonomy" id="419481"/>
    <lineage>
        <taxon>Bacteria</taxon>
        <taxon>Pseudomonadati</taxon>
        <taxon>Thermodesulfobacteriota</taxon>
        <taxon>Desulfobacteria</taxon>
        <taxon>Desulfobacterales</taxon>
        <taxon>Desulfolunaceae</taxon>
        <taxon>Desulfoluna</taxon>
    </lineage>
</organism>
<dbReference type="GO" id="GO:0003993">
    <property type="term" value="F:acid phosphatase activity"/>
    <property type="evidence" value="ECO:0007669"/>
    <property type="project" value="InterPro"/>
</dbReference>
<dbReference type="Gene3D" id="3.60.21.10">
    <property type="match status" value="1"/>
</dbReference>
<dbReference type="AlphaFoldDB" id="A0A1G5E8K9"/>
<feature type="domain" description="Calcineurin-like phosphoesterase" evidence="3">
    <location>
        <begin position="136"/>
        <end position="344"/>
    </location>
</feature>
<feature type="signal peptide" evidence="2">
    <location>
        <begin position="1"/>
        <end position="31"/>
    </location>
</feature>
<reference evidence="4 5" key="1">
    <citation type="submission" date="2016-10" db="EMBL/GenBank/DDBJ databases">
        <authorList>
            <person name="de Groot N.N."/>
        </authorList>
    </citation>
    <scope>NUCLEOTIDE SEQUENCE [LARGE SCALE GENOMIC DNA]</scope>
    <source>
        <strain evidence="4 5">AA1</strain>
    </source>
</reference>